<evidence type="ECO:0000313" key="2">
    <source>
        <dbReference type="Proteomes" id="UP000595332"/>
    </source>
</evidence>
<gene>
    <name evidence="1" type="ORF">NEJAP_1895</name>
</gene>
<dbReference type="AlphaFoldDB" id="A0A7R6SVV9"/>
<dbReference type="Pfam" id="PF08803">
    <property type="entry name" value="ydhR"/>
    <property type="match status" value="1"/>
</dbReference>
<dbReference type="NCBIfam" id="NF008333">
    <property type="entry name" value="PRK11118.1"/>
    <property type="match status" value="1"/>
</dbReference>
<dbReference type="GO" id="GO:0004497">
    <property type="term" value="F:monooxygenase activity"/>
    <property type="evidence" value="ECO:0007669"/>
    <property type="project" value="UniProtKB-KW"/>
</dbReference>
<sequence>MSILLQVDFDYSGPFGEEMAGMLTSLAESINHEPGMIWKIWTESEQDKLGGGIYLFEDKASANAYLAMHTARLKEMGIAEVRGKVFDVNSSLSIINQGPIEKLSIDKP</sequence>
<name>A0A7R6SVV9_9GAMM</name>
<dbReference type="RefSeq" id="WP_236590886.1">
    <property type="nucleotide sequence ID" value="NZ_AP014546.1"/>
</dbReference>
<dbReference type="Gene3D" id="3.30.70.100">
    <property type="match status" value="1"/>
</dbReference>
<keyword evidence="1" id="KW-0503">Monooxygenase</keyword>
<dbReference type="InterPro" id="IPR011008">
    <property type="entry name" value="Dimeric_a/b-barrel"/>
</dbReference>
<dbReference type="Proteomes" id="UP000595332">
    <property type="component" value="Chromosome"/>
</dbReference>
<dbReference type="InterPro" id="IPR014910">
    <property type="entry name" value="YdhR"/>
</dbReference>
<evidence type="ECO:0000313" key="1">
    <source>
        <dbReference type="EMBL" id="BBB29845.1"/>
    </source>
</evidence>
<protein>
    <submittedName>
        <fullName evidence="1">Monooxygenase</fullName>
    </submittedName>
</protein>
<dbReference type="KEGG" id="njp:NEJAP_1895"/>
<reference evidence="1 2" key="1">
    <citation type="journal article" date="2008" name="Int. J. Syst. Evol. Microbiol.">
        <title>Neptunomonas japonica sp. nov., an Osedax japonicus symbiont-like bacterium isolated from sediment adjacent to sperm whale carcasses off Kagoshima, Japan.</title>
        <authorList>
            <person name="Miyazaki M."/>
            <person name="Nogi Y."/>
            <person name="Fujiwara Y."/>
            <person name="Kawato M."/>
            <person name="Kubokawa K."/>
            <person name="Horikoshi K."/>
        </authorList>
    </citation>
    <scope>NUCLEOTIDE SEQUENCE [LARGE SCALE GENOMIC DNA]</scope>
    <source>
        <strain evidence="1 2">JAMM 1380</strain>
    </source>
</reference>
<accession>A0A7R6SVV9</accession>
<dbReference type="PANTHER" id="PTHR39169:SF1">
    <property type="entry name" value="MONOOXYGENASE YDHR-RELATED"/>
    <property type="match status" value="1"/>
</dbReference>
<organism evidence="1 2">
    <name type="scientific">Neptunomonas japonica JAMM 1380</name>
    <dbReference type="NCBI Taxonomy" id="1441457"/>
    <lineage>
        <taxon>Bacteria</taxon>
        <taxon>Pseudomonadati</taxon>
        <taxon>Pseudomonadota</taxon>
        <taxon>Gammaproteobacteria</taxon>
        <taxon>Oceanospirillales</taxon>
        <taxon>Oceanospirillaceae</taxon>
        <taxon>Neptunomonas</taxon>
    </lineage>
</organism>
<proteinExistence type="predicted"/>
<dbReference type="PANTHER" id="PTHR39169">
    <property type="match status" value="1"/>
</dbReference>
<dbReference type="EMBL" id="AP014546">
    <property type="protein sequence ID" value="BBB29845.1"/>
    <property type="molecule type" value="Genomic_DNA"/>
</dbReference>
<keyword evidence="1" id="KW-0560">Oxidoreductase</keyword>
<dbReference type="SUPFAM" id="SSF54909">
    <property type="entry name" value="Dimeric alpha+beta barrel"/>
    <property type="match status" value="1"/>
</dbReference>
<keyword evidence="2" id="KW-1185">Reference proteome</keyword>